<gene>
    <name evidence="2" type="ORF">ABHF33_14015</name>
</gene>
<organism evidence="2">
    <name type="scientific">Chitinibacter mangrovi</name>
    <dbReference type="NCBI Taxonomy" id="3153927"/>
    <lineage>
        <taxon>Bacteria</taxon>
        <taxon>Pseudomonadati</taxon>
        <taxon>Pseudomonadota</taxon>
        <taxon>Betaproteobacteria</taxon>
        <taxon>Neisseriales</taxon>
        <taxon>Chitinibacteraceae</taxon>
        <taxon>Chitinibacter</taxon>
    </lineage>
</organism>
<dbReference type="AlphaFoldDB" id="A0AAU7F7M4"/>
<dbReference type="RefSeq" id="WP_348944521.1">
    <property type="nucleotide sequence ID" value="NZ_CP157355.1"/>
</dbReference>
<name>A0AAU7F7M4_9NEIS</name>
<accession>A0AAU7F7M4</accession>
<dbReference type="EMBL" id="CP157355">
    <property type="protein sequence ID" value="XBM00156.1"/>
    <property type="molecule type" value="Genomic_DNA"/>
</dbReference>
<feature type="transmembrane region" description="Helical" evidence="1">
    <location>
        <begin position="223"/>
        <end position="250"/>
    </location>
</feature>
<evidence type="ECO:0000313" key="2">
    <source>
        <dbReference type="EMBL" id="XBM00156.1"/>
    </source>
</evidence>
<protein>
    <submittedName>
        <fullName evidence="2">Uncharacterized protein</fullName>
    </submittedName>
</protein>
<keyword evidence="1" id="KW-0472">Membrane</keyword>
<sequence length="277" mass="30359">MLNYEEREELRAANQIDWGKQADLATTIYSTSVNVAVEATKSTVKAGMLAKQATPLFSKLAKVLKTPVLKQTDMWLQPAQFIALDAMPDAPLGYLQLTLKKPDGSVLVLQNLEDGVRISPDRLAKATHFYLRHDVASAEFLAASDFSALNTAGFTGNNQTLKDGLTLQSAKNAYMKQHMTDEQGQLHTLSLIGVRLESGEVCSLYENGHSVLRGLKLLRNISYLATGVMLMLFFLVVPLILAGIIGFAGYTLNLLIKVGEEAVESSERFVRSNANPR</sequence>
<evidence type="ECO:0000256" key="1">
    <source>
        <dbReference type="SAM" id="Phobius"/>
    </source>
</evidence>
<keyword evidence="1" id="KW-0812">Transmembrane</keyword>
<dbReference type="KEGG" id="cmav:ABHF33_14015"/>
<proteinExistence type="predicted"/>
<reference evidence="2" key="1">
    <citation type="submission" date="2024-05" db="EMBL/GenBank/DDBJ databases">
        <authorList>
            <person name="Yang L."/>
            <person name="Pan L."/>
        </authorList>
    </citation>
    <scope>NUCLEOTIDE SEQUENCE</scope>
    <source>
        <strain evidence="2">FCG-7</strain>
    </source>
</reference>
<keyword evidence="1" id="KW-1133">Transmembrane helix</keyword>